<keyword evidence="6" id="KW-0119">Carbohydrate metabolism</keyword>
<evidence type="ECO:0000256" key="12">
    <source>
        <dbReference type="PIRSR" id="PIRSR610972-3"/>
    </source>
</evidence>
<feature type="binding site" evidence="11">
    <location>
        <position position="80"/>
    </location>
    <ligand>
        <name>substrate</name>
    </ligand>
</feature>
<keyword evidence="3 12" id="KW-0479">Metal-binding</keyword>
<feature type="binding site" evidence="12">
    <location>
        <position position="15"/>
    </location>
    <ligand>
        <name>Mg(2+)</name>
        <dbReference type="ChEBI" id="CHEBI:18420"/>
    </ligand>
</feature>
<dbReference type="Gene3D" id="1.10.150.240">
    <property type="entry name" value="Putative phosphatase, domain 2"/>
    <property type="match status" value="1"/>
</dbReference>
<dbReference type="GO" id="GO:0000287">
    <property type="term" value="F:magnesium ion binding"/>
    <property type="evidence" value="ECO:0007669"/>
    <property type="project" value="InterPro"/>
</dbReference>
<evidence type="ECO:0000256" key="13">
    <source>
        <dbReference type="PIRSR" id="PIRSR610972-4"/>
    </source>
</evidence>
<organism evidence="14 15">
    <name type="scientific">Pedobacter steynii</name>
    <dbReference type="NCBI Taxonomy" id="430522"/>
    <lineage>
        <taxon>Bacteria</taxon>
        <taxon>Pseudomonadati</taxon>
        <taxon>Bacteroidota</taxon>
        <taxon>Sphingobacteriia</taxon>
        <taxon>Sphingobacteriales</taxon>
        <taxon>Sphingobacteriaceae</taxon>
        <taxon>Pedobacter</taxon>
    </lineage>
</organism>
<feature type="site" description="Important for catalytic activity and assists the phosphoryl transfer reaction to Asp8 by balancing charge and orienting the reacting groups" evidence="13">
    <location>
        <position position="118"/>
    </location>
</feature>
<dbReference type="SFLD" id="SFLDS00003">
    <property type="entry name" value="Haloacid_Dehalogenase"/>
    <property type="match status" value="1"/>
</dbReference>
<sequence length="227" mass="24682">MQNTRQPIACIFDLDGVLVDTAVYHYQAWKQLANSLGFDFTELQNEQLKGVNRMRSLDMILQWGGVEKSKEEKELLAAKKNEWYVAMISKMTVKEVLPGTLELLKALKIQGVKMALGSASKNSSLILERTELAGFFDAIVDGNSVTSSKPDPEVFLKAAELLVAAKEDCVVFEDAAAGVEAAIAAGMKVVGIGNSTHLPGADVLIKDLSEITVREIEELKNPGTEKA</sequence>
<dbReference type="NCBIfam" id="TIGR02009">
    <property type="entry name" value="PGMB-YQAB-SF"/>
    <property type="match status" value="1"/>
</dbReference>
<dbReference type="CDD" id="cd02598">
    <property type="entry name" value="HAD_BPGM"/>
    <property type="match status" value="1"/>
</dbReference>
<dbReference type="InterPro" id="IPR006439">
    <property type="entry name" value="HAD-SF_hydro_IA"/>
</dbReference>
<evidence type="ECO:0000256" key="5">
    <source>
        <dbReference type="ARBA" id="ARBA00023235"/>
    </source>
</evidence>
<dbReference type="PANTHER" id="PTHR46193:SF18">
    <property type="entry name" value="HEXITOL PHOSPHATASE B"/>
    <property type="match status" value="1"/>
</dbReference>
<keyword evidence="5" id="KW-0413">Isomerase</keyword>
<dbReference type="SFLD" id="SFLDG01135">
    <property type="entry name" value="C1.5.6:_HAD__Beta-PGM__Phospha"/>
    <property type="match status" value="1"/>
</dbReference>
<evidence type="ECO:0000256" key="1">
    <source>
        <dbReference type="ARBA" id="ARBA00006171"/>
    </source>
</evidence>
<feature type="binding site" evidence="12">
    <location>
        <position position="173"/>
    </location>
    <ligand>
        <name>Mg(2+)</name>
        <dbReference type="ChEBI" id="CHEBI:18420"/>
    </ligand>
</feature>
<dbReference type="InterPro" id="IPR051600">
    <property type="entry name" value="Beta-PGM-like"/>
</dbReference>
<dbReference type="SFLD" id="SFLDG01129">
    <property type="entry name" value="C1.5:_HAD__Beta-PGM__Phosphata"/>
    <property type="match status" value="1"/>
</dbReference>
<dbReference type="InterPro" id="IPR023214">
    <property type="entry name" value="HAD_sf"/>
</dbReference>
<dbReference type="Pfam" id="PF13419">
    <property type="entry name" value="HAD_2"/>
    <property type="match status" value="1"/>
</dbReference>
<gene>
    <name evidence="14" type="ORF">BFS30_12475</name>
</gene>
<dbReference type="OrthoDB" id="9797743at2"/>
<feature type="binding site" evidence="11">
    <location>
        <begin position="13"/>
        <end position="15"/>
    </location>
    <ligand>
        <name>substrate</name>
    </ligand>
</feature>
<feature type="binding site" evidence="11">
    <location>
        <position position="149"/>
    </location>
    <ligand>
        <name>substrate</name>
    </ligand>
</feature>
<evidence type="ECO:0000256" key="7">
    <source>
        <dbReference type="ARBA" id="ARBA00044926"/>
    </source>
</evidence>
<evidence type="ECO:0000256" key="4">
    <source>
        <dbReference type="ARBA" id="ARBA00022842"/>
    </source>
</evidence>
<dbReference type="GO" id="GO:0005975">
    <property type="term" value="P:carbohydrate metabolic process"/>
    <property type="evidence" value="ECO:0007669"/>
    <property type="project" value="InterPro"/>
</dbReference>
<dbReference type="RefSeq" id="WP_069379607.1">
    <property type="nucleotide sequence ID" value="NZ_CP017141.1"/>
</dbReference>
<evidence type="ECO:0000313" key="14">
    <source>
        <dbReference type="EMBL" id="AOM77919.1"/>
    </source>
</evidence>
<dbReference type="InterPro" id="IPR010972">
    <property type="entry name" value="Beta-PGM"/>
</dbReference>
<dbReference type="NCBIfam" id="TIGR01990">
    <property type="entry name" value="bPGM"/>
    <property type="match status" value="1"/>
</dbReference>
<feature type="active site" description="Nucleophile" evidence="10">
    <location>
        <position position="13"/>
    </location>
</feature>
<proteinExistence type="inferred from homology"/>
<evidence type="ECO:0000256" key="3">
    <source>
        <dbReference type="ARBA" id="ARBA00022723"/>
    </source>
</evidence>
<dbReference type="InterPro" id="IPR041492">
    <property type="entry name" value="HAD_2"/>
</dbReference>
<dbReference type="Proteomes" id="UP000094313">
    <property type="component" value="Chromosome"/>
</dbReference>
<evidence type="ECO:0000256" key="10">
    <source>
        <dbReference type="PIRSR" id="PIRSR610972-1"/>
    </source>
</evidence>
<protein>
    <recommendedName>
        <fullName evidence="9">Beta-phosphoglucomutase</fullName>
        <ecNumber evidence="8">5.4.2.6</ecNumber>
    </recommendedName>
</protein>
<feature type="binding site" evidence="12">
    <location>
        <position position="174"/>
    </location>
    <ligand>
        <name>Mg(2+)</name>
        <dbReference type="ChEBI" id="CHEBI:18420"/>
    </ligand>
</feature>
<reference evidence="14 15" key="1">
    <citation type="submission" date="2016-08" db="EMBL/GenBank/DDBJ databases">
        <authorList>
            <person name="Seilhamer J.J."/>
        </authorList>
    </citation>
    <scope>NUCLEOTIDE SEQUENCE [LARGE SCALE GENOMIC DNA]</scope>
    <source>
        <strain evidence="14 15">DX4</strain>
    </source>
</reference>
<keyword evidence="15" id="KW-1185">Reference proteome</keyword>
<dbReference type="EC" id="5.4.2.6" evidence="8"/>
<dbReference type="AlphaFoldDB" id="A0A1D7QH65"/>
<comment type="cofactor">
    <cofactor evidence="12">
        <name>Mg(2+)</name>
        <dbReference type="ChEBI" id="CHEBI:18420"/>
    </cofactor>
    <text evidence="12">Binds 2 magnesium ions per subunit.</text>
</comment>
<feature type="binding site" evidence="11">
    <location>
        <position position="29"/>
    </location>
    <ligand>
        <name>substrate</name>
    </ligand>
</feature>
<dbReference type="InterPro" id="IPR036412">
    <property type="entry name" value="HAD-like_sf"/>
</dbReference>
<comment type="catalytic activity">
    <reaction evidence="7">
        <text>beta-D-glucose 1-phosphate = beta-D-glucose 6-phosphate</text>
        <dbReference type="Rhea" id="RHEA:20113"/>
        <dbReference type="ChEBI" id="CHEBI:57684"/>
        <dbReference type="ChEBI" id="CHEBI:58247"/>
        <dbReference type="EC" id="5.4.2.6"/>
    </reaction>
</comment>
<dbReference type="SUPFAM" id="SSF56784">
    <property type="entry name" value="HAD-like"/>
    <property type="match status" value="1"/>
</dbReference>
<dbReference type="InterPro" id="IPR010976">
    <property type="entry name" value="B-phosphoglucomutase_hydrolase"/>
</dbReference>
<keyword evidence="4 12" id="KW-0460">Magnesium</keyword>
<evidence type="ECO:0000313" key="15">
    <source>
        <dbReference type="Proteomes" id="UP000094313"/>
    </source>
</evidence>
<name>A0A1D7QH65_9SPHI</name>
<evidence type="ECO:0000256" key="2">
    <source>
        <dbReference type="ARBA" id="ARBA00022553"/>
    </source>
</evidence>
<dbReference type="PANTHER" id="PTHR46193">
    <property type="entry name" value="6-PHOSPHOGLUCONATE PHOSPHATASE"/>
    <property type="match status" value="1"/>
</dbReference>
<feature type="binding site" evidence="11">
    <location>
        <begin position="48"/>
        <end position="53"/>
    </location>
    <ligand>
        <name>substrate</name>
    </ligand>
</feature>
<evidence type="ECO:0000256" key="11">
    <source>
        <dbReference type="PIRSR" id="PIRSR610972-2"/>
    </source>
</evidence>
<dbReference type="KEGG" id="psty:BFS30_12475"/>
<dbReference type="NCBIfam" id="TIGR01509">
    <property type="entry name" value="HAD-SF-IA-v3"/>
    <property type="match status" value="1"/>
</dbReference>
<evidence type="ECO:0000256" key="8">
    <source>
        <dbReference type="ARBA" id="ARBA00044968"/>
    </source>
</evidence>
<dbReference type="EMBL" id="CP017141">
    <property type="protein sequence ID" value="AOM77919.1"/>
    <property type="molecule type" value="Genomic_DNA"/>
</dbReference>
<dbReference type="Gene3D" id="3.40.50.1000">
    <property type="entry name" value="HAD superfamily/HAD-like"/>
    <property type="match status" value="1"/>
</dbReference>
<feature type="binding site" evidence="11">
    <location>
        <position position="56"/>
    </location>
    <ligand>
        <name>substrate</name>
    </ligand>
</feature>
<dbReference type="GO" id="GO:0008801">
    <property type="term" value="F:beta-phosphoglucomutase activity"/>
    <property type="evidence" value="ECO:0007669"/>
    <property type="project" value="UniProtKB-EC"/>
</dbReference>
<feature type="site" description="Important for catalytic activity and assists the phosphoryl transfer reaction to Asp8 by balancing charge and orienting the reacting groups" evidence="13">
    <location>
        <position position="149"/>
    </location>
</feature>
<keyword evidence="2" id="KW-0597">Phosphoprotein</keyword>
<feature type="binding site" evidence="11">
    <location>
        <begin position="118"/>
        <end position="122"/>
    </location>
    <ligand>
        <name>substrate</name>
    </ligand>
</feature>
<dbReference type="InterPro" id="IPR023198">
    <property type="entry name" value="PGP-like_dom2"/>
</dbReference>
<accession>A0A1D7QH65</accession>
<feature type="active site" description="Proton donor/acceptor" evidence="10">
    <location>
        <position position="15"/>
    </location>
</feature>
<feature type="binding site" evidence="12">
    <location>
        <position position="13"/>
    </location>
    <ligand>
        <name>Mg(2+)</name>
        <dbReference type="ChEBI" id="CHEBI:18420"/>
    </ligand>
</feature>
<evidence type="ECO:0000256" key="6">
    <source>
        <dbReference type="ARBA" id="ARBA00023277"/>
    </source>
</evidence>
<comment type="similarity">
    <text evidence="1">Belongs to the HAD-like hydrolase superfamily. CbbY/CbbZ/Gph/YieH family.</text>
</comment>
<evidence type="ECO:0000256" key="9">
    <source>
        <dbReference type="ARBA" id="ARBA00044991"/>
    </source>
</evidence>